<dbReference type="PANTHER" id="PTHR35848">
    <property type="entry name" value="OXALATE-BINDING PROTEIN"/>
    <property type="match status" value="1"/>
</dbReference>
<comment type="caution">
    <text evidence="3">The sequence shown here is derived from an EMBL/GenBank/DDBJ whole genome shotgun (WGS) entry which is preliminary data.</text>
</comment>
<dbReference type="Gene3D" id="2.60.120.10">
    <property type="entry name" value="Jelly Rolls"/>
    <property type="match status" value="1"/>
</dbReference>
<dbReference type="InParanoid" id="M1Z0N4"/>
<name>M1Z0N4_NITG3</name>
<dbReference type="EMBL" id="CAQJ01000068">
    <property type="protein sequence ID" value="CCQ91275.1"/>
    <property type="molecule type" value="Genomic_DNA"/>
</dbReference>
<dbReference type="GO" id="GO:0046872">
    <property type="term" value="F:metal ion binding"/>
    <property type="evidence" value="ECO:0007669"/>
    <property type="project" value="UniProtKB-KW"/>
</dbReference>
<dbReference type="InterPro" id="IPR051610">
    <property type="entry name" value="GPI/OXD"/>
</dbReference>
<dbReference type="InterPro" id="IPR013096">
    <property type="entry name" value="Cupin_2"/>
</dbReference>
<accession>M1Z0N4</accession>
<evidence type="ECO:0000313" key="3">
    <source>
        <dbReference type="EMBL" id="CCQ91275.1"/>
    </source>
</evidence>
<dbReference type="STRING" id="1266370.NITGR_610033"/>
<organism evidence="3 4">
    <name type="scientific">Nitrospina gracilis (strain 3/211)</name>
    <dbReference type="NCBI Taxonomy" id="1266370"/>
    <lineage>
        <taxon>Bacteria</taxon>
        <taxon>Pseudomonadati</taxon>
        <taxon>Nitrospinota/Tectimicrobiota group</taxon>
        <taxon>Nitrospinota</taxon>
        <taxon>Nitrospinia</taxon>
        <taxon>Nitrospinales</taxon>
        <taxon>Nitrospinaceae</taxon>
        <taxon>Nitrospina</taxon>
    </lineage>
</organism>
<dbReference type="InterPro" id="IPR014710">
    <property type="entry name" value="RmlC-like_jellyroll"/>
</dbReference>
<dbReference type="Pfam" id="PF07883">
    <property type="entry name" value="Cupin_2"/>
    <property type="match status" value="1"/>
</dbReference>
<protein>
    <recommendedName>
        <fullName evidence="2">Cupin type-2 domain-containing protein</fullName>
    </recommendedName>
</protein>
<reference evidence="3 4" key="1">
    <citation type="journal article" date="2013" name="Front. Microbiol.">
        <title>The genome of Nitrospina gracilis illuminates the metabolism and evolution of the major marine nitrite oxidizer.</title>
        <authorList>
            <person name="Luecker S."/>
            <person name="Nowka B."/>
            <person name="Rattei T."/>
            <person name="Spieck E."/>
            <person name="and Daims H."/>
        </authorList>
    </citation>
    <scope>NUCLEOTIDE SEQUENCE [LARGE SCALE GENOMIC DNA]</scope>
    <source>
        <strain evidence="3 4">3/211</strain>
    </source>
</reference>
<dbReference type="InterPro" id="IPR011051">
    <property type="entry name" value="RmlC_Cupin_sf"/>
</dbReference>
<keyword evidence="1" id="KW-0479">Metal-binding</keyword>
<gene>
    <name evidence="3" type="ORF">NITGR_610033</name>
</gene>
<dbReference type="Proteomes" id="UP000011704">
    <property type="component" value="Unassembled WGS sequence"/>
</dbReference>
<dbReference type="AlphaFoldDB" id="M1Z0N4"/>
<dbReference type="SUPFAM" id="SSF51182">
    <property type="entry name" value="RmlC-like cupins"/>
    <property type="match status" value="1"/>
</dbReference>
<dbReference type="OrthoDB" id="9791637at2"/>
<feature type="domain" description="Cupin type-2" evidence="2">
    <location>
        <begin position="33"/>
        <end position="100"/>
    </location>
</feature>
<evidence type="ECO:0000259" key="2">
    <source>
        <dbReference type="Pfam" id="PF07883"/>
    </source>
</evidence>
<sequence>MKVLKVRDQAAFKTEKMNKVSLFDTDRFFCDVYCLEPGQAQKVHAHEGSDKIYYVLEGKGRVTVGTEEKEMSADEITLAPSGEEHGVVNHTDRRLVMLVFMAPKPQ</sequence>
<keyword evidence="4" id="KW-1185">Reference proteome</keyword>
<dbReference type="RefSeq" id="WP_005009770.1">
    <property type="nucleotide sequence ID" value="NZ_HG422173.1"/>
</dbReference>
<dbReference type="CDD" id="cd06122">
    <property type="entry name" value="cupin_TTHA0104"/>
    <property type="match status" value="1"/>
</dbReference>
<evidence type="ECO:0000313" key="4">
    <source>
        <dbReference type="Proteomes" id="UP000011704"/>
    </source>
</evidence>
<dbReference type="HOGENOM" id="CLU_137371_2_0_0"/>
<evidence type="ECO:0000256" key="1">
    <source>
        <dbReference type="ARBA" id="ARBA00022723"/>
    </source>
</evidence>
<proteinExistence type="predicted"/>